<dbReference type="SMART" id="SM00862">
    <property type="entry name" value="Trans_reg_C"/>
    <property type="match status" value="1"/>
</dbReference>
<protein>
    <submittedName>
        <fullName evidence="4">Transcriptional regulator</fullName>
    </submittedName>
</protein>
<dbReference type="AlphaFoldDB" id="A0A1Y6JJG4"/>
<dbReference type="InterPro" id="IPR036388">
    <property type="entry name" value="WH-like_DNA-bd_sf"/>
</dbReference>
<dbReference type="PANTHER" id="PTHR47691">
    <property type="entry name" value="REGULATOR-RELATED"/>
    <property type="match status" value="1"/>
</dbReference>
<dbReference type="PANTHER" id="PTHR47691:SF3">
    <property type="entry name" value="HTH-TYPE TRANSCRIPTIONAL REGULATOR RV0890C-RELATED"/>
    <property type="match status" value="1"/>
</dbReference>
<dbReference type="InterPro" id="IPR001867">
    <property type="entry name" value="OmpR/PhoB-type_DNA-bd"/>
</dbReference>
<dbReference type="KEGG" id="pvd:CFBP1590__1666"/>
<dbReference type="GeneID" id="47763327"/>
<evidence type="ECO:0000313" key="4">
    <source>
        <dbReference type="EMBL" id="SMS09251.1"/>
    </source>
</evidence>
<dbReference type="SUPFAM" id="SSF46894">
    <property type="entry name" value="C-terminal effector domain of the bipartite response regulators"/>
    <property type="match status" value="1"/>
</dbReference>
<dbReference type="Proteomes" id="UP000196842">
    <property type="component" value="Chromosome I"/>
</dbReference>
<evidence type="ECO:0000259" key="3">
    <source>
        <dbReference type="PROSITE" id="PS51755"/>
    </source>
</evidence>
<sequence length="502" mass="55633">MDCQPRRFSQPDTSNQAQTAHANDVLRFGPYVFHVRQRQILRDGEPLRLGGRALDILLVLIGHAGEVIDKEALIAQVWPDSFVEEINLRVQIAALRRALDDGQRYIETLPQRGYRFVAQVHKTSTSEKTEPVHVPNNLPVRLTHVMGRDDVVGKLVRQLPAKRFITLTGAGGIGKSTVACRVAERLVSRYQDGVCVIDFSAVNSEQMLAGCLAELLKRDGEPCLSSLSSELAQGRRLLIADNCEALDEGCRQWLGALLAQSDELAILATSRRPLDLRNESLFPLEHLTVPPASAQISVEQGLAYPAVQLFVSRAQAGQQGLVLRDRDMNVIGDLCRKLDGIPLALELAAAQVNTFALAGLQARLDQCIQWLTQGRRTAVARHQSLRASLDWSHQRLSPREQAALRRLATFDKAFTSESAVDVIGCDGLEAQSVREALVQLERHSVLWNVPGAGVLRYRLAHTTRLYALEKLEDAGELQTFTARHARHVNLQRLLAKSVQLVE</sequence>
<dbReference type="Gene3D" id="1.10.10.10">
    <property type="entry name" value="Winged helix-like DNA-binding domain superfamily/Winged helix DNA-binding domain"/>
    <property type="match status" value="1"/>
</dbReference>
<dbReference type="EMBL" id="CP036495">
    <property type="protein sequence ID" value="UZA68168.1"/>
    <property type="molecule type" value="Genomic_DNA"/>
</dbReference>
<dbReference type="Proteomes" id="UP001163644">
    <property type="component" value="Chromosome"/>
</dbReference>
<dbReference type="GO" id="GO:0003677">
    <property type="term" value="F:DNA binding"/>
    <property type="evidence" value="ECO:0007669"/>
    <property type="project" value="UniProtKB-UniRule"/>
</dbReference>
<dbReference type="RefSeq" id="WP_050575462.1">
    <property type="nucleotide sequence ID" value="NZ_CP036495.1"/>
</dbReference>
<dbReference type="EMBL" id="LT855380">
    <property type="protein sequence ID" value="SMS09251.1"/>
    <property type="molecule type" value="Genomic_DNA"/>
</dbReference>
<evidence type="ECO:0000313" key="6">
    <source>
        <dbReference type="Proteomes" id="UP000196842"/>
    </source>
</evidence>
<dbReference type="SUPFAM" id="SSF52540">
    <property type="entry name" value="P-loop containing nucleoside triphosphate hydrolases"/>
    <property type="match status" value="1"/>
</dbReference>
<dbReference type="PRINTS" id="PR00364">
    <property type="entry name" value="DISEASERSIST"/>
</dbReference>
<dbReference type="PROSITE" id="PS51755">
    <property type="entry name" value="OMPR_PHOB"/>
    <property type="match status" value="1"/>
</dbReference>
<evidence type="ECO:0000256" key="2">
    <source>
        <dbReference type="PROSITE-ProRule" id="PRU01091"/>
    </source>
</evidence>
<dbReference type="Pfam" id="PF00486">
    <property type="entry name" value="Trans_reg_C"/>
    <property type="match status" value="1"/>
</dbReference>
<dbReference type="InterPro" id="IPR049945">
    <property type="entry name" value="AAA_22"/>
</dbReference>
<dbReference type="Gene3D" id="3.40.50.300">
    <property type="entry name" value="P-loop containing nucleotide triphosphate hydrolases"/>
    <property type="match status" value="1"/>
</dbReference>
<reference evidence="4 6" key="1">
    <citation type="submission" date="2017-05" db="EMBL/GenBank/DDBJ databases">
        <authorList>
            <person name="Song R."/>
            <person name="Chenine A.L."/>
            <person name="Ruprecht R.M."/>
        </authorList>
    </citation>
    <scope>NUCLEOTIDE SEQUENCE [LARGE SCALE GENOMIC DNA]</scope>
    <source>
        <strain evidence="4 6">CFBP 1590</strain>
    </source>
</reference>
<keyword evidence="1 2" id="KW-0238">DNA-binding</keyword>
<dbReference type="GO" id="GO:0000160">
    <property type="term" value="P:phosphorelay signal transduction system"/>
    <property type="evidence" value="ECO:0007669"/>
    <property type="project" value="InterPro"/>
</dbReference>
<dbReference type="GO" id="GO:0006355">
    <property type="term" value="P:regulation of DNA-templated transcription"/>
    <property type="evidence" value="ECO:0007669"/>
    <property type="project" value="InterPro"/>
</dbReference>
<gene>
    <name evidence="4" type="ORF">CFBP1590__1666</name>
    <name evidence="5" type="ORF">EZZ81_08010</name>
</gene>
<accession>A0A1Y6JJG4</accession>
<evidence type="ECO:0000256" key="1">
    <source>
        <dbReference type="ARBA" id="ARBA00023125"/>
    </source>
</evidence>
<dbReference type="CDD" id="cd00383">
    <property type="entry name" value="trans_reg_C"/>
    <property type="match status" value="1"/>
</dbReference>
<evidence type="ECO:0000313" key="5">
    <source>
        <dbReference type="EMBL" id="UZA68168.1"/>
    </source>
</evidence>
<proteinExistence type="predicted"/>
<dbReference type="InterPro" id="IPR003593">
    <property type="entry name" value="AAA+_ATPase"/>
</dbReference>
<dbReference type="SMART" id="SM00382">
    <property type="entry name" value="AAA"/>
    <property type="match status" value="1"/>
</dbReference>
<reference evidence="5" key="2">
    <citation type="submission" date="2019-02" db="EMBL/GenBank/DDBJ databases">
        <authorList>
            <person name="Lutz S."/>
            <person name="Schori C."/>
            <person name="Ahrens C.H."/>
            <person name="Gueguen E."/>
        </authorList>
    </citation>
    <scope>NUCLEOTIDE SEQUENCE</scope>
    <source>
        <strain evidence="5">Psy35</strain>
    </source>
</reference>
<organism evidence="4 6">
    <name type="scientific">Pseudomonas viridiflava</name>
    <name type="common">Phytomonas viridiflava</name>
    <dbReference type="NCBI Taxonomy" id="33069"/>
    <lineage>
        <taxon>Bacteria</taxon>
        <taxon>Pseudomonadati</taxon>
        <taxon>Pseudomonadota</taxon>
        <taxon>Gammaproteobacteria</taxon>
        <taxon>Pseudomonadales</taxon>
        <taxon>Pseudomonadaceae</taxon>
        <taxon>Pseudomonas</taxon>
    </lineage>
</organism>
<dbReference type="InterPro" id="IPR016032">
    <property type="entry name" value="Sig_transdc_resp-reg_C-effctor"/>
</dbReference>
<name>A0A1Y6JJG4_PSEVI</name>
<dbReference type="Pfam" id="PF13401">
    <property type="entry name" value="AAA_22"/>
    <property type="match status" value="1"/>
</dbReference>
<feature type="DNA-binding region" description="OmpR/PhoB-type" evidence="2">
    <location>
        <begin position="23"/>
        <end position="118"/>
    </location>
</feature>
<feature type="domain" description="OmpR/PhoB-type" evidence="3">
    <location>
        <begin position="23"/>
        <end position="118"/>
    </location>
</feature>
<dbReference type="GO" id="GO:0016887">
    <property type="term" value="F:ATP hydrolysis activity"/>
    <property type="evidence" value="ECO:0007669"/>
    <property type="project" value="InterPro"/>
</dbReference>
<dbReference type="InterPro" id="IPR027417">
    <property type="entry name" value="P-loop_NTPase"/>
</dbReference>